<dbReference type="GO" id="GO:0005886">
    <property type="term" value="C:plasma membrane"/>
    <property type="evidence" value="ECO:0007669"/>
    <property type="project" value="TreeGrafter"/>
</dbReference>
<keyword evidence="4" id="KW-0325">Glycoprotein</keyword>
<evidence type="ECO:0000256" key="6">
    <source>
        <dbReference type="SAM" id="SignalP"/>
    </source>
</evidence>
<evidence type="ECO:0000313" key="8">
    <source>
        <dbReference type="Proteomes" id="UP000019132"/>
    </source>
</evidence>
<dbReference type="OMA" id="ANHDGCM"/>
<dbReference type="InterPro" id="IPR017853">
    <property type="entry name" value="GH"/>
</dbReference>
<name>K3WUU3_GLOUD</name>
<evidence type="ECO:0008006" key="9">
    <source>
        <dbReference type="Google" id="ProtNLM"/>
    </source>
</evidence>
<evidence type="ECO:0000256" key="1">
    <source>
        <dbReference type="ARBA" id="ARBA00007528"/>
    </source>
</evidence>
<reference evidence="8" key="1">
    <citation type="journal article" date="2010" name="Genome Biol.">
        <title>Genome sequence of the necrotrophic plant pathogen Pythium ultimum reveals original pathogenicity mechanisms and effector repertoire.</title>
        <authorList>
            <person name="Levesque C.A."/>
            <person name="Brouwer H."/>
            <person name="Cano L."/>
            <person name="Hamilton J.P."/>
            <person name="Holt C."/>
            <person name="Huitema E."/>
            <person name="Raffaele S."/>
            <person name="Robideau G.P."/>
            <person name="Thines M."/>
            <person name="Win J."/>
            <person name="Zerillo M.M."/>
            <person name="Beakes G.W."/>
            <person name="Boore J.L."/>
            <person name="Busam D."/>
            <person name="Dumas B."/>
            <person name="Ferriera S."/>
            <person name="Fuerstenberg S.I."/>
            <person name="Gachon C.M."/>
            <person name="Gaulin E."/>
            <person name="Govers F."/>
            <person name="Grenville-Briggs L."/>
            <person name="Horner N."/>
            <person name="Hostetler J."/>
            <person name="Jiang R.H."/>
            <person name="Johnson J."/>
            <person name="Krajaejun T."/>
            <person name="Lin H."/>
            <person name="Meijer H.J."/>
            <person name="Moore B."/>
            <person name="Morris P."/>
            <person name="Phuntmart V."/>
            <person name="Puiu D."/>
            <person name="Shetty J."/>
            <person name="Stajich J.E."/>
            <person name="Tripathy S."/>
            <person name="Wawra S."/>
            <person name="van West P."/>
            <person name="Whitty B.R."/>
            <person name="Coutinho P.M."/>
            <person name="Henrissat B."/>
            <person name="Martin F."/>
            <person name="Thomas P.D."/>
            <person name="Tyler B.M."/>
            <person name="De Vries R.P."/>
            <person name="Kamoun S."/>
            <person name="Yandell M."/>
            <person name="Tisserat N."/>
            <person name="Buell C.R."/>
        </authorList>
    </citation>
    <scope>NUCLEOTIDE SEQUENCE</scope>
    <source>
        <strain evidence="8">DAOM:BR144</strain>
    </source>
</reference>
<feature type="compositionally biased region" description="Low complexity" evidence="5">
    <location>
        <begin position="380"/>
        <end position="393"/>
    </location>
</feature>
<feature type="chain" id="PRO_5025337457" description="Glycoside hydrolase family 5 domain-containing protein" evidence="6">
    <location>
        <begin position="26"/>
        <end position="494"/>
    </location>
</feature>
<dbReference type="FunFam" id="3.20.20.80:FF:000086">
    <property type="entry name" value="1,3-beta-glucanosyltransferase"/>
    <property type="match status" value="1"/>
</dbReference>
<feature type="signal peptide" evidence="6">
    <location>
        <begin position="1"/>
        <end position="25"/>
    </location>
</feature>
<accession>K3WUU3</accession>
<dbReference type="AlphaFoldDB" id="K3WUU3"/>
<organism evidence="7 8">
    <name type="scientific">Globisporangium ultimum (strain ATCC 200006 / CBS 805.95 / DAOM BR144)</name>
    <name type="common">Pythium ultimum</name>
    <dbReference type="NCBI Taxonomy" id="431595"/>
    <lineage>
        <taxon>Eukaryota</taxon>
        <taxon>Sar</taxon>
        <taxon>Stramenopiles</taxon>
        <taxon>Oomycota</taxon>
        <taxon>Peronosporomycetes</taxon>
        <taxon>Pythiales</taxon>
        <taxon>Pythiaceae</taxon>
        <taxon>Globisporangium</taxon>
    </lineage>
</organism>
<dbReference type="GO" id="GO:0042124">
    <property type="term" value="F:1,3-beta-glucanosyltransferase activity"/>
    <property type="evidence" value="ECO:0007669"/>
    <property type="project" value="TreeGrafter"/>
</dbReference>
<dbReference type="PANTHER" id="PTHR31468:SF2">
    <property type="entry name" value="1,3-BETA-GLUCANOSYLTRANSFERASE GAS1"/>
    <property type="match status" value="1"/>
</dbReference>
<protein>
    <recommendedName>
        <fullName evidence="9">Glycoside hydrolase family 5 domain-containing protein</fullName>
    </recommendedName>
</protein>
<reference evidence="8" key="2">
    <citation type="submission" date="2010-04" db="EMBL/GenBank/DDBJ databases">
        <authorList>
            <person name="Buell R."/>
            <person name="Hamilton J."/>
            <person name="Hostetler J."/>
        </authorList>
    </citation>
    <scope>NUCLEOTIDE SEQUENCE [LARGE SCALE GENOMIC DNA]</scope>
    <source>
        <strain evidence="8">DAOM:BR144</strain>
    </source>
</reference>
<evidence type="ECO:0000256" key="4">
    <source>
        <dbReference type="ARBA" id="ARBA00023180"/>
    </source>
</evidence>
<keyword evidence="2 6" id="KW-0732">Signal</keyword>
<evidence type="ECO:0000313" key="7">
    <source>
        <dbReference type="EnsemblProtists" id="PYU1_T008740"/>
    </source>
</evidence>
<dbReference type="VEuPathDB" id="FungiDB:PYU1_G008723"/>
<dbReference type="PANTHER" id="PTHR31468">
    <property type="entry name" value="1,3-BETA-GLUCANOSYLTRANSFERASE GAS1"/>
    <property type="match status" value="1"/>
</dbReference>
<sequence length="494" mass="53531">MKRSCTVVMAAVCCALASFAGRVESYTNPITIKGYKMYDAKTGDYFSAKGIDYYPRPNTGELNENNVDFFTDDHASVWEKDIEYLAATGANAVRLYAVDPTKSHDMFMCALRAKGMYALIDLGASCKGCSISNDKYPTCYPSTLKDRGEQIILAFAKYDNVLAFSAGNEVNHIVTDAETNAPCQKKFIRDMRKFVASCSSTMRSIPVGVVLADSDREENALYYNCRTSSSDTYENAEWYGLNAYQYCDGTVTEVSKATGFSKLVTDFLSYKTSIPVLLTEFGCLDVSFPTVDEYEAQRTWLQAGWLFTKTFRQVFSGGFVFEYSTENANAKAASPYPFTSYGAQNYGLGYYSPEDCDHVNVSCSYNPMPNYYNLSTQYNSTDTSDESSISDFTPDSTRSSPPACPSGFANIADITWDADSVESLSCPSAASSFVCPSQTSSGVWTGSNTASGSSASTSSTSGGSTTTSAAIALNSNGVVFTTCLLSALAAVFSV</sequence>
<reference evidence="7" key="3">
    <citation type="submission" date="2015-02" db="UniProtKB">
        <authorList>
            <consortium name="EnsemblProtists"/>
        </authorList>
    </citation>
    <scope>IDENTIFICATION</scope>
    <source>
        <strain evidence="7">DAOM BR144</strain>
    </source>
</reference>
<evidence type="ECO:0000256" key="5">
    <source>
        <dbReference type="SAM" id="MobiDB-lite"/>
    </source>
</evidence>
<dbReference type="EMBL" id="GL376558">
    <property type="status" value="NOT_ANNOTATED_CDS"/>
    <property type="molecule type" value="Genomic_DNA"/>
</dbReference>
<dbReference type="EnsemblProtists" id="PYU1_T008740">
    <property type="protein sequence ID" value="PYU1_T008740"/>
    <property type="gene ID" value="PYU1_G008723"/>
</dbReference>
<dbReference type="Proteomes" id="UP000019132">
    <property type="component" value="Unassembled WGS sequence"/>
</dbReference>
<dbReference type="Pfam" id="PF03198">
    <property type="entry name" value="Glyco_hydro_72"/>
    <property type="match status" value="1"/>
</dbReference>
<proteinExistence type="inferred from homology"/>
<dbReference type="SUPFAM" id="SSF51445">
    <property type="entry name" value="(Trans)glycosidases"/>
    <property type="match status" value="1"/>
</dbReference>
<dbReference type="InterPro" id="IPR004886">
    <property type="entry name" value="Glucanosyltransferase"/>
</dbReference>
<dbReference type="GO" id="GO:0034411">
    <property type="term" value="P:cell wall (1-&gt;3)-beta-D-glucan biosynthetic process"/>
    <property type="evidence" value="ECO:0007669"/>
    <property type="project" value="TreeGrafter"/>
</dbReference>
<comment type="similarity">
    <text evidence="1">Belongs to the glycosyl hydrolase 72 family.</text>
</comment>
<evidence type="ECO:0000256" key="3">
    <source>
        <dbReference type="ARBA" id="ARBA00023157"/>
    </source>
</evidence>
<keyword evidence="8" id="KW-1185">Reference proteome</keyword>
<evidence type="ECO:0000256" key="2">
    <source>
        <dbReference type="ARBA" id="ARBA00022729"/>
    </source>
</evidence>
<dbReference type="Gene3D" id="3.20.20.80">
    <property type="entry name" value="Glycosidases"/>
    <property type="match status" value="1"/>
</dbReference>
<dbReference type="STRING" id="431595.K3WUU3"/>
<dbReference type="InParanoid" id="K3WUU3"/>
<feature type="region of interest" description="Disordered" evidence="5">
    <location>
        <begin position="376"/>
        <end position="402"/>
    </location>
</feature>
<dbReference type="HOGENOM" id="CLU_025302_0_1_1"/>
<dbReference type="eggNOG" id="ENOG502QRZZ">
    <property type="taxonomic scope" value="Eukaryota"/>
</dbReference>
<keyword evidence="3" id="KW-1015">Disulfide bond</keyword>